<dbReference type="PANTHER" id="PTHR43329">
    <property type="entry name" value="EPOXIDE HYDROLASE"/>
    <property type="match status" value="1"/>
</dbReference>
<feature type="domain" description="AB hydrolase-1" evidence="4">
    <location>
        <begin position="58"/>
        <end position="349"/>
    </location>
</feature>
<dbReference type="InterPro" id="IPR029058">
    <property type="entry name" value="AB_hydrolase_fold"/>
</dbReference>
<dbReference type="Gene3D" id="3.40.50.1820">
    <property type="entry name" value="alpha/beta hydrolase"/>
    <property type="match status" value="1"/>
</dbReference>
<dbReference type="PROSITE" id="PS51257">
    <property type="entry name" value="PROKAR_LIPOPROTEIN"/>
    <property type="match status" value="1"/>
</dbReference>
<evidence type="ECO:0000313" key="5">
    <source>
        <dbReference type="EMBL" id="RNL84063.1"/>
    </source>
</evidence>
<comment type="caution">
    <text evidence="5">The sequence shown here is derived from an EMBL/GenBank/DDBJ whole genome shotgun (WGS) entry which is preliminary data.</text>
</comment>
<dbReference type="Pfam" id="PF00561">
    <property type="entry name" value="Abhydrolase_1"/>
    <property type="match status" value="1"/>
</dbReference>
<protein>
    <submittedName>
        <fullName evidence="5">Alpha/beta hydrolase</fullName>
    </submittedName>
</protein>
<dbReference type="InterPro" id="IPR000073">
    <property type="entry name" value="AB_hydrolase_1"/>
</dbReference>
<evidence type="ECO:0000256" key="1">
    <source>
        <dbReference type="ARBA" id="ARBA00010088"/>
    </source>
</evidence>
<dbReference type="GO" id="GO:0006508">
    <property type="term" value="P:proteolysis"/>
    <property type="evidence" value="ECO:0007669"/>
    <property type="project" value="InterPro"/>
</dbReference>
<feature type="signal peptide" evidence="3">
    <location>
        <begin position="1"/>
        <end position="26"/>
    </location>
</feature>
<sequence>MPSMILKTQLPLPVLFLLLFMSVLSACTDKTPKTDTEFRIPVKKSNLYVRMVGNADAPLLINLHGGPGAFSGFDHEFNRLYLEDDYLVAYLDQRGSGKSDVEKDSSMLNMDQFVEDLDAVVDHLKDKYNNRPVNLIGASWGGTLGLLYMIKYQEKINTYTCVSGKADGVYPILALIEYERSLAEKLLKESDDPEAQDHYRKILSRLQEIEQSDFDQLFEEVNLLKHTFPEALGFNAYWANEKARKEAAALGKTSGYYERAHYTKAEFDTVMQKFEYVNRVFRNTPEYNHLNIIGEIGVITKPVLVVQGEYDYAIGLKQAHKIYAALKKVPEDKKELHIIPGAAHNLNLEAGEAYFDIVKSFLDKYN</sequence>
<comment type="similarity">
    <text evidence="1">Belongs to the peptidase S33 family.</text>
</comment>
<feature type="chain" id="PRO_5018082129" evidence="3">
    <location>
        <begin position="27"/>
        <end position="366"/>
    </location>
</feature>
<dbReference type="EMBL" id="RJTM01000099">
    <property type="protein sequence ID" value="RNL84063.1"/>
    <property type="molecule type" value="Genomic_DNA"/>
</dbReference>
<evidence type="ECO:0000259" key="4">
    <source>
        <dbReference type="Pfam" id="PF00561"/>
    </source>
</evidence>
<dbReference type="GO" id="GO:0008233">
    <property type="term" value="F:peptidase activity"/>
    <property type="evidence" value="ECO:0007669"/>
    <property type="project" value="InterPro"/>
</dbReference>
<accession>A0A3N0E8E6</accession>
<gene>
    <name evidence="5" type="ORF">ED312_14045</name>
</gene>
<proteinExistence type="inferred from homology"/>
<dbReference type="AlphaFoldDB" id="A0A3N0E8E6"/>
<evidence type="ECO:0000256" key="3">
    <source>
        <dbReference type="SAM" id="SignalP"/>
    </source>
</evidence>
<keyword evidence="3" id="KW-0732">Signal</keyword>
<organism evidence="5 6">
    <name type="scientific">Sinomicrobium pectinilyticum</name>
    <dbReference type="NCBI Taxonomy" id="1084421"/>
    <lineage>
        <taxon>Bacteria</taxon>
        <taxon>Pseudomonadati</taxon>
        <taxon>Bacteroidota</taxon>
        <taxon>Flavobacteriia</taxon>
        <taxon>Flavobacteriales</taxon>
        <taxon>Flavobacteriaceae</taxon>
        <taxon>Sinomicrobium</taxon>
    </lineage>
</organism>
<dbReference type="SUPFAM" id="SSF53474">
    <property type="entry name" value="alpha/beta-Hydrolases"/>
    <property type="match status" value="1"/>
</dbReference>
<dbReference type="Proteomes" id="UP000267469">
    <property type="component" value="Unassembled WGS sequence"/>
</dbReference>
<dbReference type="InterPro" id="IPR002410">
    <property type="entry name" value="Peptidase_S33"/>
</dbReference>
<evidence type="ECO:0000256" key="2">
    <source>
        <dbReference type="ARBA" id="ARBA00022801"/>
    </source>
</evidence>
<dbReference type="OrthoDB" id="9796770at2"/>
<name>A0A3N0E8E6_SINP1</name>
<dbReference type="PRINTS" id="PR00793">
    <property type="entry name" value="PROAMNOPTASE"/>
</dbReference>
<evidence type="ECO:0000313" key="6">
    <source>
        <dbReference type="Proteomes" id="UP000267469"/>
    </source>
</evidence>
<keyword evidence="2 5" id="KW-0378">Hydrolase</keyword>
<keyword evidence="6" id="KW-1185">Reference proteome</keyword>
<reference evidence="5 6" key="1">
    <citation type="submission" date="2018-10" db="EMBL/GenBank/DDBJ databases">
        <title>Sinomicrobium pectinilyticum sp. nov., a pectinase-producing bacterium isolated from alkaline and saline soil, and emended description of the genus Sinomicrobium.</title>
        <authorList>
            <person name="Cheng B."/>
            <person name="Li C."/>
            <person name="Lai Q."/>
            <person name="Du M."/>
            <person name="Shao Z."/>
            <person name="Xu P."/>
            <person name="Yang C."/>
        </authorList>
    </citation>
    <scope>NUCLEOTIDE SEQUENCE [LARGE SCALE GENOMIC DNA]</scope>
    <source>
        <strain evidence="5 6">5DNS001</strain>
    </source>
</reference>